<dbReference type="PRINTS" id="PR00080">
    <property type="entry name" value="SDRFAMILY"/>
</dbReference>
<protein>
    <submittedName>
        <fullName evidence="2">SDR family oxidoreductase</fullName>
    </submittedName>
</protein>
<dbReference type="EMBL" id="BSYI01000002">
    <property type="protein sequence ID" value="GMG81217.1"/>
    <property type="molecule type" value="Genomic_DNA"/>
</dbReference>
<comment type="similarity">
    <text evidence="1">Belongs to the short-chain dehydrogenases/reductases (SDR) family.</text>
</comment>
<evidence type="ECO:0000313" key="3">
    <source>
        <dbReference type="Proteomes" id="UP001239909"/>
    </source>
</evidence>
<organism evidence="2 3">
    <name type="scientific">Paralimibaculum aggregatum</name>
    <dbReference type="NCBI Taxonomy" id="3036245"/>
    <lineage>
        <taxon>Bacteria</taxon>
        <taxon>Pseudomonadati</taxon>
        <taxon>Pseudomonadota</taxon>
        <taxon>Alphaproteobacteria</taxon>
        <taxon>Rhodobacterales</taxon>
        <taxon>Paracoccaceae</taxon>
        <taxon>Paralimibaculum</taxon>
    </lineage>
</organism>
<dbReference type="Proteomes" id="UP001239909">
    <property type="component" value="Unassembled WGS sequence"/>
</dbReference>
<evidence type="ECO:0000256" key="1">
    <source>
        <dbReference type="ARBA" id="ARBA00006484"/>
    </source>
</evidence>
<dbReference type="PANTHER" id="PTHR42760">
    <property type="entry name" value="SHORT-CHAIN DEHYDROGENASES/REDUCTASES FAMILY MEMBER"/>
    <property type="match status" value="1"/>
</dbReference>
<reference evidence="2 3" key="1">
    <citation type="submission" date="2023-04" db="EMBL/GenBank/DDBJ databases">
        <title>Marinoamorphus aggregata gen. nov., sp. Nov., isolate from tissue of brittle star Ophioplocus japonicus.</title>
        <authorList>
            <person name="Kawano K."/>
            <person name="Sawayama S."/>
            <person name="Nakagawa S."/>
        </authorList>
    </citation>
    <scope>NUCLEOTIDE SEQUENCE [LARGE SCALE GENOMIC DNA]</scope>
    <source>
        <strain evidence="2 3">NKW23</strain>
    </source>
</reference>
<name>A0ABQ6LHV4_9RHOB</name>
<sequence>MAMRDPHAARFSLAGRRALVTGAGRGLGLAIARALAEAGAAVWLNGRAAAPLEAAAAALRAEGRRAAAAAFDVTDETAAAAWFAAHAPGSEDPGPDILVNNATLRDRRPTAALEPAAVRHLVEVNALAAYALTRLALPGMQAAGGGAVINVTSIAGPRAGDGDPGYTLAKGALDALTRSHAVELGRHGIRVNAIAPGFMATEANAAWVADDGVTGMLKARSPLGRWGAPEEIAGAAVFLASPAASYVTGAVLVVDGGLSVRM</sequence>
<dbReference type="Gene3D" id="3.40.50.720">
    <property type="entry name" value="NAD(P)-binding Rossmann-like Domain"/>
    <property type="match status" value="1"/>
</dbReference>
<comment type="caution">
    <text evidence="2">The sequence shown here is derived from an EMBL/GenBank/DDBJ whole genome shotgun (WGS) entry which is preliminary data.</text>
</comment>
<accession>A0ABQ6LHV4</accession>
<dbReference type="Pfam" id="PF13561">
    <property type="entry name" value="adh_short_C2"/>
    <property type="match status" value="1"/>
</dbReference>
<dbReference type="InterPro" id="IPR036291">
    <property type="entry name" value="NAD(P)-bd_dom_sf"/>
</dbReference>
<keyword evidence="3" id="KW-1185">Reference proteome</keyword>
<dbReference type="RefSeq" id="WP_285669860.1">
    <property type="nucleotide sequence ID" value="NZ_BSYI01000002.1"/>
</dbReference>
<gene>
    <name evidence="2" type="ORF">LNKW23_04290</name>
</gene>
<evidence type="ECO:0000313" key="2">
    <source>
        <dbReference type="EMBL" id="GMG81217.1"/>
    </source>
</evidence>
<proteinExistence type="inferred from homology"/>
<dbReference type="SUPFAM" id="SSF51735">
    <property type="entry name" value="NAD(P)-binding Rossmann-fold domains"/>
    <property type="match status" value="1"/>
</dbReference>
<dbReference type="PRINTS" id="PR00081">
    <property type="entry name" value="GDHRDH"/>
</dbReference>
<dbReference type="InterPro" id="IPR002347">
    <property type="entry name" value="SDR_fam"/>
</dbReference>
<dbReference type="PANTHER" id="PTHR42760:SF135">
    <property type="entry name" value="BLL7886 PROTEIN"/>
    <property type="match status" value="1"/>
</dbReference>